<evidence type="ECO:0000259" key="10">
    <source>
        <dbReference type="PROSITE" id="PS50110"/>
    </source>
</evidence>
<dbReference type="InterPro" id="IPR009057">
    <property type="entry name" value="Homeodomain-like_sf"/>
</dbReference>
<dbReference type="GO" id="GO:0005737">
    <property type="term" value="C:cytoplasm"/>
    <property type="evidence" value="ECO:0007669"/>
    <property type="project" value="UniProtKB-SubCell"/>
</dbReference>
<evidence type="ECO:0000259" key="9">
    <source>
        <dbReference type="PROSITE" id="PS01124"/>
    </source>
</evidence>
<dbReference type="PRINTS" id="PR00032">
    <property type="entry name" value="HTHARAC"/>
</dbReference>
<evidence type="ECO:0000256" key="3">
    <source>
        <dbReference type="ARBA" id="ARBA00022553"/>
    </source>
</evidence>
<sequence>MLTIFLVEDEMIELELLRDHIDWAGMGVRVAGTAKNGRKAWEQIQLLKPDIVLTDVRMPIMDGLQLASLVQANYSWMKIVFLSGHDEFGYVKTALQAGAIGYLLKPIDRAELAAVMAKVRDEVEKENLLRISRHVLIEKRIEELYKSGGEGAEQSWKELIRIEPPFAEKRFVTALIRGDGSREADIQPTVRSLLSANAMDGFVFRLGEREWVLAVPETPGADYGSCWQALSGAIKLACDWNVTIGVADTAAALNEAHGMLREAGRAAEESFYVGHGHIIRSGQAHEGAGDVFTTEDAALLKELNVHDRSAFASGLEHYFDMLVRMRAGRRKVHEVALELLRGIDAACSKLEEQARKEMGELHDWSRELLQLDTAFGIKGYLLGLAGKFGDYLEERGQDRHLQLVREVAEHIDNAYSEPLTIEQLAAKVYISPNYLRALFKEKQGCTIHEYLTRVRLAKAVELLADRTLKIHDVARKVGYDNTSYFCSFFYKTQGVTPNEYRKKFL</sequence>
<dbReference type="GO" id="GO:0043565">
    <property type="term" value="F:sequence-specific DNA binding"/>
    <property type="evidence" value="ECO:0007669"/>
    <property type="project" value="InterPro"/>
</dbReference>
<keyword evidence="6" id="KW-0238">DNA-binding</keyword>
<evidence type="ECO:0000256" key="7">
    <source>
        <dbReference type="ARBA" id="ARBA00023163"/>
    </source>
</evidence>
<dbReference type="SMART" id="SM00342">
    <property type="entry name" value="HTH_ARAC"/>
    <property type="match status" value="1"/>
</dbReference>
<dbReference type="PROSITE" id="PS50110">
    <property type="entry name" value="RESPONSE_REGULATORY"/>
    <property type="match status" value="1"/>
</dbReference>
<dbReference type="Pfam" id="PF00072">
    <property type="entry name" value="Response_reg"/>
    <property type="match status" value="1"/>
</dbReference>
<dbReference type="InterPro" id="IPR051552">
    <property type="entry name" value="HptR"/>
</dbReference>
<dbReference type="Gene3D" id="1.10.10.60">
    <property type="entry name" value="Homeodomain-like"/>
    <property type="match status" value="2"/>
</dbReference>
<dbReference type="InterPro" id="IPR018060">
    <property type="entry name" value="HTH_AraC"/>
</dbReference>
<evidence type="ECO:0000256" key="2">
    <source>
        <dbReference type="ARBA" id="ARBA00022490"/>
    </source>
</evidence>
<protein>
    <submittedName>
        <fullName evidence="11">Response regulator</fullName>
    </submittedName>
</protein>
<dbReference type="PANTHER" id="PTHR42713:SF3">
    <property type="entry name" value="TRANSCRIPTIONAL REGULATORY PROTEIN HPTR"/>
    <property type="match status" value="1"/>
</dbReference>
<feature type="domain" description="Response regulatory" evidence="10">
    <location>
        <begin position="3"/>
        <end position="120"/>
    </location>
</feature>
<dbReference type="Proteomes" id="UP000632125">
    <property type="component" value="Unassembled WGS sequence"/>
</dbReference>
<feature type="domain" description="HTH araC/xylS-type" evidence="9">
    <location>
        <begin position="405"/>
        <end position="503"/>
    </location>
</feature>
<dbReference type="SMART" id="SM00448">
    <property type="entry name" value="REC"/>
    <property type="match status" value="1"/>
</dbReference>
<dbReference type="SUPFAM" id="SSF52172">
    <property type="entry name" value="CheY-like"/>
    <property type="match status" value="1"/>
</dbReference>
<dbReference type="AlphaFoldDB" id="A0A927CIE9"/>
<reference evidence="11" key="1">
    <citation type="submission" date="2020-09" db="EMBL/GenBank/DDBJ databases">
        <title>A novel bacterium of genus Paenibacillus, isolated from South China Sea.</title>
        <authorList>
            <person name="Huang H."/>
            <person name="Mo K."/>
            <person name="Hu Y."/>
        </authorList>
    </citation>
    <scope>NUCLEOTIDE SEQUENCE</scope>
    <source>
        <strain evidence="11">IB182493</strain>
    </source>
</reference>
<keyword evidence="5" id="KW-0805">Transcription regulation</keyword>
<dbReference type="InterPro" id="IPR011006">
    <property type="entry name" value="CheY-like_superfamily"/>
</dbReference>
<dbReference type="InterPro" id="IPR020449">
    <property type="entry name" value="Tscrpt_reg_AraC-type_HTH"/>
</dbReference>
<dbReference type="PANTHER" id="PTHR42713">
    <property type="entry name" value="HISTIDINE KINASE-RELATED"/>
    <property type="match status" value="1"/>
</dbReference>
<accession>A0A927CIE9</accession>
<dbReference type="PROSITE" id="PS01124">
    <property type="entry name" value="HTH_ARAC_FAMILY_2"/>
    <property type="match status" value="1"/>
</dbReference>
<name>A0A927CIE9_9BACL</name>
<evidence type="ECO:0000256" key="5">
    <source>
        <dbReference type="ARBA" id="ARBA00023015"/>
    </source>
</evidence>
<evidence type="ECO:0000256" key="6">
    <source>
        <dbReference type="ARBA" id="ARBA00023125"/>
    </source>
</evidence>
<keyword evidence="7" id="KW-0804">Transcription</keyword>
<dbReference type="CDD" id="cd17536">
    <property type="entry name" value="REC_YesN-like"/>
    <property type="match status" value="1"/>
</dbReference>
<comment type="subcellular location">
    <subcellularLocation>
        <location evidence="1">Cytoplasm</location>
    </subcellularLocation>
</comment>
<keyword evidence="12" id="KW-1185">Reference proteome</keyword>
<evidence type="ECO:0000256" key="4">
    <source>
        <dbReference type="ARBA" id="ARBA00023012"/>
    </source>
</evidence>
<comment type="caution">
    <text evidence="11">The sequence shown here is derived from an EMBL/GenBank/DDBJ whole genome shotgun (WGS) entry which is preliminary data.</text>
</comment>
<keyword evidence="4" id="KW-0902">Two-component regulatory system</keyword>
<evidence type="ECO:0000313" key="11">
    <source>
        <dbReference type="EMBL" id="MBD2867203.1"/>
    </source>
</evidence>
<evidence type="ECO:0000313" key="12">
    <source>
        <dbReference type="Proteomes" id="UP000632125"/>
    </source>
</evidence>
<evidence type="ECO:0000256" key="8">
    <source>
        <dbReference type="PROSITE-ProRule" id="PRU00169"/>
    </source>
</evidence>
<dbReference type="GO" id="GO:0000160">
    <property type="term" value="P:phosphorelay signal transduction system"/>
    <property type="evidence" value="ECO:0007669"/>
    <property type="project" value="UniProtKB-KW"/>
</dbReference>
<proteinExistence type="predicted"/>
<evidence type="ECO:0000256" key="1">
    <source>
        <dbReference type="ARBA" id="ARBA00004496"/>
    </source>
</evidence>
<dbReference type="GO" id="GO:0003700">
    <property type="term" value="F:DNA-binding transcription factor activity"/>
    <property type="evidence" value="ECO:0007669"/>
    <property type="project" value="InterPro"/>
</dbReference>
<dbReference type="Gene3D" id="3.40.50.2300">
    <property type="match status" value="1"/>
</dbReference>
<dbReference type="InterPro" id="IPR001789">
    <property type="entry name" value="Sig_transdc_resp-reg_receiver"/>
</dbReference>
<gene>
    <name evidence="11" type="ORF">IDH41_01340</name>
</gene>
<dbReference type="EMBL" id="JACXIY010000001">
    <property type="protein sequence ID" value="MBD2867203.1"/>
    <property type="molecule type" value="Genomic_DNA"/>
</dbReference>
<organism evidence="11 12">
    <name type="scientific">Paenibacillus arenilitoris</name>
    <dbReference type="NCBI Taxonomy" id="2772299"/>
    <lineage>
        <taxon>Bacteria</taxon>
        <taxon>Bacillati</taxon>
        <taxon>Bacillota</taxon>
        <taxon>Bacilli</taxon>
        <taxon>Bacillales</taxon>
        <taxon>Paenibacillaceae</taxon>
        <taxon>Paenibacillus</taxon>
    </lineage>
</organism>
<dbReference type="Pfam" id="PF12833">
    <property type="entry name" value="HTH_18"/>
    <property type="match status" value="1"/>
</dbReference>
<keyword evidence="3 8" id="KW-0597">Phosphoprotein</keyword>
<dbReference type="RefSeq" id="WP_190857556.1">
    <property type="nucleotide sequence ID" value="NZ_JACXIY010000001.1"/>
</dbReference>
<keyword evidence="2" id="KW-0963">Cytoplasm</keyword>
<dbReference type="SUPFAM" id="SSF46689">
    <property type="entry name" value="Homeodomain-like"/>
    <property type="match status" value="2"/>
</dbReference>
<feature type="modified residue" description="4-aspartylphosphate" evidence="8">
    <location>
        <position position="55"/>
    </location>
</feature>